<gene>
    <name evidence="4" type="ORF">SAMN04515678_106117</name>
</gene>
<dbReference type="CDD" id="cd00156">
    <property type="entry name" value="REC"/>
    <property type="match status" value="1"/>
</dbReference>
<keyword evidence="5" id="KW-1185">Reference proteome</keyword>
<evidence type="ECO:0000256" key="2">
    <source>
        <dbReference type="PROSITE-ProRule" id="PRU00169"/>
    </source>
</evidence>
<feature type="modified residue" description="4-aspartylphosphate" evidence="2">
    <location>
        <position position="58"/>
    </location>
</feature>
<organism evidence="4 5">
    <name type="scientific">Roseivivax sediminis</name>
    <dbReference type="NCBI Taxonomy" id="936889"/>
    <lineage>
        <taxon>Bacteria</taxon>
        <taxon>Pseudomonadati</taxon>
        <taxon>Pseudomonadota</taxon>
        <taxon>Alphaproteobacteria</taxon>
        <taxon>Rhodobacterales</taxon>
        <taxon>Roseobacteraceae</taxon>
        <taxon>Roseivivax</taxon>
    </lineage>
</organism>
<name>A0A1I1XS16_9RHOB</name>
<dbReference type="SMART" id="SM00448">
    <property type="entry name" value="REC"/>
    <property type="match status" value="1"/>
</dbReference>
<dbReference type="RefSeq" id="WP_149755950.1">
    <property type="nucleotide sequence ID" value="NZ_FOMS01000006.1"/>
</dbReference>
<protein>
    <submittedName>
        <fullName evidence="4">Response regulator receiver domain-containing protein</fullName>
    </submittedName>
</protein>
<dbReference type="EMBL" id="FOMS01000006">
    <property type="protein sequence ID" value="SFE10142.1"/>
    <property type="molecule type" value="Genomic_DNA"/>
</dbReference>
<dbReference type="PANTHER" id="PTHR44591:SF3">
    <property type="entry name" value="RESPONSE REGULATORY DOMAIN-CONTAINING PROTEIN"/>
    <property type="match status" value="1"/>
</dbReference>
<evidence type="ECO:0000313" key="4">
    <source>
        <dbReference type="EMBL" id="SFE10142.1"/>
    </source>
</evidence>
<proteinExistence type="predicted"/>
<sequence length="123" mass="13567">MSPSAELGTILLVETDPLLRATVSKYLRGCGYRVIEATNAAEAIEVLGSHDVQVLVTDVELRDASGFQLSAQARERRPGIKVIVTRSAERTSAAADDLCKEGPLDHPYHPQQLMDRIKRLRRS</sequence>
<dbReference type="InterPro" id="IPR001789">
    <property type="entry name" value="Sig_transdc_resp-reg_receiver"/>
</dbReference>
<dbReference type="PROSITE" id="PS50110">
    <property type="entry name" value="RESPONSE_REGULATORY"/>
    <property type="match status" value="1"/>
</dbReference>
<accession>A0A1I1XS16</accession>
<dbReference type="PANTHER" id="PTHR44591">
    <property type="entry name" value="STRESS RESPONSE REGULATOR PROTEIN 1"/>
    <property type="match status" value="1"/>
</dbReference>
<dbReference type="InterPro" id="IPR050595">
    <property type="entry name" value="Bact_response_regulator"/>
</dbReference>
<feature type="domain" description="Response regulatory" evidence="3">
    <location>
        <begin position="9"/>
        <end position="121"/>
    </location>
</feature>
<keyword evidence="1 2" id="KW-0597">Phosphoprotein</keyword>
<dbReference type="InterPro" id="IPR011006">
    <property type="entry name" value="CheY-like_superfamily"/>
</dbReference>
<evidence type="ECO:0000256" key="1">
    <source>
        <dbReference type="ARBA" id="ARBA00022553"/>
    </source>
</evidence>
<dbReference type="SUPFAM" id="SSF52172">
    <property type="entry name" value="CheY-like"/>
    <property type="match status" value="1"/>
</dbReference>
<evidence type="ECO:0000313" key="5">
    <source>
        <dbReference type="Proteomes" id="UP000325289"/>
    </source>
</evidence>
<dbReference type="OrthoDB" id="9784252at2"/>
<dbReference type="Gene3D" id="3.40.50.2300">
    <property type="match status" value="1"/>
</dbReference>
<reference evidence="4 5" key="1">
    <citation type="submission" date="2016-10" db="EMBL/GenBank/DDBJ databases">
        <authorList>
            <person name="Varghese N."/>
            <person name="Submissions S."/>
        </authorList>
    </citation>
    <scope>NUCLEOTIDE SEQUENCE [LARGE SCALE GENOMIC DNA]</scope>
    <source>
        <strain evidence="5">YIM D21,KCTC 23444,ACCC 10710</strain>
    </source>
</reference>
<dbReference type="Proteomes" id="UP000325289">
    <property type="component" value="Unassembled WGS sequence"/>
</dbReference>
<evidence type="ECO:0000259" key="3">
    <source>
        <dbReference type="PROSITE" id="PS50110"/>
    </source>
</evidence>
<dbReference type="GO" id="GO:0000160">
    <property type="term" value="P:phosphorelay signal transduction system"/>
    <property type="evidence" value="ECO:0007669"/>
    <property type="project" value="InterPro"/>
</dbReference>
<dbReference type="AlphaFoldDB" id="A0A1I1XS16"/>
<dbReference type="Pfam" id="PF00072">
    <property type="entry name" value="Response_reg"/>
    <property type="match status" value="1"/>
</dbReference>